<comment type="subcellular location">
    <subcellularLocation>
        <location evidence="1">Cell membrane</location>
        <topology evidence="1">Multi-pass membrane protein</topology>
    </subcellularLocation>
</comment>
<keyword evidence="8" id="KW-1185">Reference proteome</keyword>
<feature type="transmembrane region" description="Helical" evidence="6">
    <location>
        <begin position="56"/>
        <end position="75"/>
    </location>
</feature>
<feature type="transmembrane region" description="Helical" evidence="6">
    <location>
        <begin position="261"/>
        <end position="294"/>
    </location>
</feature>
<dbReference type="Proteomes" id="UP000295717">
    <property type="component" value="Unassembled WGS sequence"/>
</dbReference>
<dbReference type="PANTHER" id="PTHR30213:SF0">
    <property type="entry name" value="UPF0761 MEMBRANE PROTEIN YIHY"/>
    <property type="match status" value="1"/>
</dbReference>
<evidence type="ECO:0000256" key="3">
    <source>
        <dbReference type="ARBA" id="ARBA00022692"/>
    </source>
</evidence>
<feature type="transmembrane region" description="Helical" evidence="6">
    <location>
        <begin position="202"/>
        <end position="223"/>
    </location>
</feature>
<sequence length="458" mass="50404">MQSDQSLSARLDALLWGRPLDALPRWQSRFVWLGRLVYALLRDLAQGNLSLHATSLVYTTLLSLVPLLAVSFSVLKGFGVHNQVEPLLLNALEPLGEPGVEIVTRIIGFVDNMQVGVLGSVGLATLIFTVVSLIQKVEQVFNDTWRVTAPRPFAQRASQYLSVLLIGPVLFFSTVGLSTSFSRYIDAQTLLAPESIGFLTEMAGQLGPFLMISLTFAFCYLFIPNTRVQWRSALIGALVAGLLWEVAGGMFSAFMTGSTRFMAIYSSLAILMLFMIWIHIGWSILLIGASIAFYHQHPEYLSTRASDLSLSNRLRERLTLTVAGRIASRYDTGKPAWNSRDLARTLGVPGANVQHILNLLERTGFLLRIAQPDPGEDPRYVPARAPETILIGDLLAATRHFGEDASGCREHRPDSEVERIERDIERAMTETLNGLTLRDLARSMAPAATAGQPGAVRP</sequence>
<dbReference type="EMBL" id="SMAO01000005">
    <property type="protein sequence ID" value="TCT20668.1"/>
    <property type="molecule type" value="Genomic_DNA"/>
</dbReference>
<evidence type="ECO:0000313" key="7">
    <source>
        <dbReference type="EMBL" id="TCT20668.1"/>
    </source>
</evidence>
<keyword evidence="2" id="KW-1003">Cell membrane</keyword>
<keyword evidence="5 6" id="KW-0472">Membrane</keyword>
<feature type="transmembrane region" description="Helical" evidence="6">
    <location>
        <begin position="235"/>
        <end position="255"/>
    </location>
</feature>
<proteinExistence type="predicted"/>
<organism evidence="7 8">
    <name type="scientific">Thiobaca trueperi</name>
    <dbReference type="NCBI Taxonomy" id="127458"/>
    <lineage>
        <taxon>Bacteria</taxon>
        <taxon>Pseudomonadati</taxon>
        <taxon>Pseudomonadota</taxon>
        <taxon>Gammaproteobacteria</taxon>
        <taxon>Chromatiales</taxon>
        <taxon>Chromatiaceae</taxon>
        <taxon>Thiobaca</taxon>
    </lineage>
</organism>
<dbReference type="SUPFAM" id="SSF46785">
    <property type="entry name" value="Winged helix' DNA-binding domain"/>
    <property type="match status" value="1"/>
</dbReference>
<dbReference type="InterPro" id="IPR036390">
    <property type="entry name" value="WH_DNA-bd_sf"/>
</dbReference>
<dbReference type="InterPro" id="IPR017039">
    <property type="entry name" value="Virul_fac_BrkB"/>
</dbReference>
<evidence type="ECO:0000256" key="2">
    <source>
        <dbReference type="ARBA" id="ARBA00022475"/>
    </source>
</evidence>
<evidence type="ECO:0000256" key="1">
    <source>
        <dbReference type="ARBA" id="ARBA00004651"/>
    </source>
</evidence>
<feature type="transmembrane region" description="Helical" evidence="6">
    <location>
        <begin position="115"/>
        <end position="134"/>
    </location>
</feature>
<dbReference type="NCBIfam" id="TIGR00765">
    <property type="entry name" value="yihY_not_rbn"/>
    <property type="match status" value="1"/>
</dbReference>
<gene>
    <name evidence="7" type="ORF">EDC35_105107</name>
</gene>
<dbReference type="OrthoDB" id="9808671at2"/>
<evidence type="ECO:0000256" key="6">
    <source>
        <dbReference type="SAM" id="Phobius"/>
    </source>
</evidence>
<dbReference type="PANTHER" id="PTHR30213">
    <property type="entry name" value="INNER MEMBRANE PROTEIN YHJD"/>
    <property type="match status" value="1"/>
</dbReference>
<evidence type="ECO:0000313" key="8">
    <source>
        <dbReference type="Proteomes" id="UP000295717"/>
    </source>
</evidence>
<dbReference type="Pfam" id="PF03631">
    <property type="entry name" value="Virul_fac_BrkB"/>
    <property type="match status" value="1"/>
</dbReference>
<dbReference type="InterPro" id="IPR036388">
    <property type="entry name" value="WH-like_DNA-bd_sf"/>
</dbReference>
<reference evidence="7 8" key="1">
    <citation type="submission" date="2019-03" db="EMBL/GenBank/DDBJ databases">
        <title>Genomic Encyclopedia of Type Strains, Phase IV (KMG-IV): sequencing the most valuable type-strain genomes for metagenomic binning, comparative biology and taxonomic classification.</title>
        <authorList>
            <person name="Goeker M."/>
        </authorList>
    </citation>
    <scope>NUCLEOTIDE SEQUENCE [LARGE SCALE GENOMIC DNA]</scope>
    <source>
        <strain evidence="7 8">DSM 13587</strain>
    </source>
</reference>
<dbReference type="RefSeq" id="WP_132977285.1">
    <property type="nucleotide sequence ID" value="NZ_SMAO01000005.1"/>
</dbReference>
<keyword evidence="3 6" id="KW-0812">Transmembrane</keyword>
<keyword evidence="4 6" id="KW-1133">Transmembrane helix</keyword>
<name>A0A4R3MVU2_9GAMM</name>
<evidence type="ECO:0000256" key="4">
    <source>
        <dbReference type="ARBA" id="ARBA00022989"/>
    </source>
</evidence>
<dbReference type="GO" id="GO:0005886">
    <property type="term" value="C:plasma membrane"/>
    <property type="evidence" value="ECO:0007669"/>
    <property type="project" value="UniProtKB-SubCell"/>
</dbReference>
<protein>
    <submittedName>
        <fullName evidence="7">tRNA-processing RNAse BN</fullName>
    </submittedName>
</protein>
<dbReference type="Gene3D" id="1.10.10.10">
    <property type="entry name" value="Winged helix-like DNA-binding domain superfamily/Winged helix DNA-binding domain"/>
    <property type="match status" value="1"/>
</dbReference>
<feature type="transmembrane region" description="Helical" evidence="6">
    <location>
        <begin position="160"/>
        <end position="182"/>
    </location>
</feature>
<dbReference type="AlphaFoldDB" id="A0A4R3MVU2"/>
<evidence type="ECO:0000256" key="5">
    <source>
        <dbReference type="ARBA" id="ARBA00023136"/>
    </source>
</evidence>
<accession>A0A4R3MVU2</accession>
<comment type="caution">
    <text evidence="7">The sequence shown here is derived from an EMBL/GenBank/DDBJ whole genome shotgun (WGS) entry which is preliminary data.</text>
</comment>